<protein>
    <recommendedName>
        <fullName evidence="4">DUF4169 family protein</fullName>
    </recommendedName>
</protein>
<comment type="caution">
    <text evidence="2">The sequence shown here is derived from an EMBL/GenBank/DDBJ whole genome shotgun (WGS) entry which is preliminary data.</text>
</comment>
<proteinExistence type="predicted"/>
<feature type="compositionally biased region" description="Basic residues" evidence="1">
    <location>
        <begin position="27"/>
        <end position="40"/>
    </location>
</feature>
<evidence type="ECO:0000313" key="3">
    <source>
        <dbReference type="Proteomes" id="UP000198795"/>
    </source>
</evidence>
<sequence>MAGDETNRASRKDGRNQRLEAQLRDNLRKRKELARARKGAGAKAVDPSLDTPEARREES</sequence>
<evidence type="ECO:0008006" key="4">
    <source>
        <dbReference type="Google" id="ProtNLM"/>
    </source>
</evidence>
<dbReference type="EMBL" id="FNJC01000001">
    <property type="protein sequence ID" value="SDO10927.1"/>
    <property type="molecule type" value="Genomic_DNA"/>
</dbReference>
<feature type="region of interest" description="Disordered" evidence="1">
    <location>
        <begin position="1"/>
        <end position="59"/>
    </location>
</feature>
<gene>
    <name evidence="2" type="ORF">SAMN04488061_0287</name>
</gene>
<reference evidence="2 3" key="1">
    <citation type="submission" date="2016-10" db="EMBL/GenBank/DDBJ databases">
        <authorList>
            <person name="Varghese N."/>
            <person name="Submissions S."/>
        </authorList>
    </citation>
    <scope>NUCLEOTIDE SEQUENCE [LARGE SCALE GENOMIC DNA]</scope>
    <source>
        <strain evidence="2 3">CGMCC 1.6497</strain>
    </source>
</reference>
<keyword evidence="3" id="KW-1185">Reference proteome</keyword>
<feature type="compositionally biased region" description="Basic and acidic residues" evidence="1">
    <location>
        <begin position="1"/>
        <end position="26"/>
    </location>
</feature>
<evidence type="ECO:0000313" key="2">
    <source>
        <dbReference type="EMBL" id="SDO10927.1"/>
    </source>
</evidence>
<accession>A0A1H0GVL5</accession>
<dbReference type="Proteomes" id="UP000198795">
    <property type="component" value="Unassembled WGS sequence"/>
</dbReference>
<name>A0A1H0GVL5_9HYPH</name>
<organism evidence="2 3">
    <name type="scientific">Filomicrobium insigne</name>
    <dbReference type="NCBI Taxonomy" id="418854"/>
    <lineage>
        <taxon>Bacteria</taxon>
        <taxon>Pseudomonadati</taxon>
        <taxon>Pseudomonadota</taxon>
        <taxon>Alphaproteobacteria</taxon>
        <taxon>Hyphomicrobiales</taxon>
        <taxon>Hyphomicrobiaceae</taxon>
        <taxon>Filomicrobium</taxon>
    </lineage>
</organism>
<evidence type="ECO:0000256" key="1">
    <source>
        <dbReference type="SAM" id="MobiDB-lite"/>
    </source>
</evidence>